<keyword evidence="3" id="KW-1185">Reference proteome</keyword>
<name>A0ABM0Z1V3_CAMSA</name>
<protein>
    <submittedName>
        <fullName evidence="4">Protein HESO1-like</fullName>
    </submittedName>
</protein>
<dbReference type="Proteomes" id="UP000694864">
    <property type="component" value="Chromosome 5"/>
</dbReference>
<reference evidence="4" key="2">
    <citation type="submission" date="2025-08" db="UniProtKB">
        <authorList>
            <consortium name="RefSeq"/>
        </authorList>
    </citation>
    <scope>IDENTIFICATION</scope>
    <source>
        <tissue evidence="4">Leaf</tissue>
    </source>
</reference>
<evidence type="ECO:0000259" key="2">
    <source>
        <dbReference type="Pfam" id="PF22600"/>
    </source>
</evidence>
<dbReference type="Gene3D" id="3.30.460.10">
    <property type="entry name" value="Beta Polymerase, domain 2"/>
    <property type="match status" value="1"/>
</dbReference>
<feature type="domain" description="Poly(A) RNA polymerase mitochondrial-like central palm" evidence="2">
    <location>
        <begin position="11"/>
        <end position="144"/>
    </location>
</feature>
<dbReference type="PANTHER" id="PTHR12271">
    <property type="entry name" value="POLY A POLYMERASE CID PAP -RELATED"/>
    <property type="match status" value="1"/>
</dbReference>
<feature type="region of interest" description="Disordered" evidence="1">
    <location>
        <begin position="571"/>
        <end position="591"/>
    </location>
</feature>
<dbReference type="PANTHER" id="PTHR12271:SF123">
    <property type="entry name" value="PROTEIN HESO1"/>
    <property type="match status" value="1"/>
</dbReference>
<organism evidence="3 4">
    <name type="scientific">Camelina sativa</name>
    <name type="common">False flax</name>
    <name type="synonym">Myagrum sativum</name>
    <dbReference type="NCBI Taxonomy" id="90675"/>
    <lineage>
        <taxon>Eukaryota</taxon>
        <taxon>Viridiplantae</taxon>
        <taxon>Streptophyta</taxon>
        <taxon>Embryophyta</taxon>
        <taxon>Tracheophyta</taxon>
        <taxon>Spermatophyta</taxon>
        <taxon>Magnoliopsida</taxon>
        <taxon>eudicotyledons</taxon>
        <taxon>Gunneridae</taxon>
        <taxon>Pentapetalae</taxon>
        <taxon>rosids</taxon>
        <taxon>malvids</taxon>
        <taxon>Brassicales</taxon>
        <taxon>Brassicaceae</taxon>
        <taxon>Camelineae</taxon>
        <taxon>Camelina</taxon>
    </lineage>
</organism>
<feature type="region of interest" description="Disordered" evidence="1">
    <location>
        <begin position="374"/>
        <end position="558"/>
    </location>
</feature>
<sequence length="663" mass="77014">MSRKPTILDLTLDEIITKIRPTQEDWDARIGAIKQLSCFLESVECLRGATVQPYGSFVSNIFTQSGDLDISLDIFSSSSVTKKGKQELLLPLYQKLQQYVKAGLCRDLEFVPNARVPIVKFLNVIHNIPCDISIDSLQGLLRSRFFFWISDVDQRFRYLVLLVKQWAKAHNINDAKSGTFNSHSLCWLVIFHLQTCEPAILPPLNMIYPKTATDDLTGVPKTAEERIAQDDAARLEIKSFTEKSANQSSFSELLVTFFQKFSDINVRAEQYAVCPYTGTWESRSSNTSWKAKKYSLFVEDPFEQQENITRSVQGIHLDRIAQEFEKAWRCLASESDRTSIIRVLTEEHTQQSLLDQPQGSLRATEQVQQSYTTPYWTQPTQSLPQQNWSPTSDPWSQQVHQSYYTTPNWTQPTQSLPQQNWSPTSDPWSQQVHQSYYTTPNWTQPTQSLPQQNWSPTSDPWSQQVHQSYYTTPNWTQPTQSLPQQNWSPTSDPWSQQVHQSYYTTPNWTQPTQSLPQQNWSPTSDPWSQQVHQSYYTTPNWTQPTQSLPQPNWSHTSEPLNQQVHQSYYTTPNWTQPTQSLPQPNWSHTSEPLNQQVHQSYYTTPNWTQPTQSLPQPNWSHTSEPLNQQVHQSYYTTPYWTQPTQSRPQQNWSTSDLWNQQRD</sequence>
<evidence type="ECO:0000256" key="1">
    <source>
        <dbReference type="SAM" id="MobiDB-lite"/>
    </source>
</evidence>
<reference evidence="3" key="1">
    <citation type="journal article" date="2014" name="Nat. Commun.">
        <title>The emerging biofuel crop Camelina sativa retains a highly undifferentiated hexaploid genome structure.</title>
        <authorList>
            <person name="Kagale S."/>
            <person name="Koh C."/>
            <person name="Nixon J."/>
            <person name="Bollina V."/>
            <person name="Clarke W.E."/>
            <person name="Tuteja R."/>
            <person name="Spillane C."/>
            <person name="Robinson S.J."/>
            <person name="Links M.G."/>
            <person name="Clarke C."/>
            <person name="Higgins E.E."/>
            <person name="Huebert T."/>
            <person name="Sharpe A.G."/>
            <person name="Parkin I.A."/>
        </authorList>
    </citation>
    <scope>NUCLEOTIDE SEQUENCE [LARGE SCALE GENOMIC DNA]</scope>
    <source>
        <strain evidence="3">cv. DH55</strain>
    </source>
</reference>
<proteinExistence type="predicted"/>
<evidence type="ECO:0000313" key="3">
    <source>
        <dbReference type="Proteomes" id="UP000694864"/>
    </source>
</evidence>
<gene>
    <name evidence="4" type="primary">LOC104785687</name>
</gene>
<dbReference type="CDD" id="cd05402">
    <property type="entry name" value="NT_PAP_TUTase"/>
    <property type="match status" value="1"/>
</dbReference>
<dbReference type="InterPro" id="IPR043519">
    <property type="entry name" value="NT_sf"/>
</dbReference>
<dbReference type="RefSeq" id="XP_010509247.1">
    <property type="nucleotide sequence ID" value="XM_010510945.2"/>
</dbReference>
<dbReference type="Pfam" id="PF22600">
    <property type="entry name" value="MTPAP-like_central"/>
    <property type="match status" value="1"/>
</dbReference>
<dbReference type="SUPFAM" id="SSF81301">
    <property type="entry name" value="Nucleotidyltransferase"/>
    <property type="match status" value="1"/>
</dbReference>
<dbReference type="GeneID" id="104785687"/>
<dbReference type="Gene3D" id="1.10.1410.10">
    <property type="match status" value="1"/>
</dbReference>
<dbReference type="SUPFAM" id="SSF81631">
    <property type="entry name" value="PAP/OAS1 substrate-binding domain"/>
    <property type="match status" value="1"/>
</dbReference>
<dbReference type="InterPro" id="IPR054708">
    <property type="entry name" value="MTPAP-like_central"/>
</dbReference>
<feature type="region of interest" description="Disordered" evidence="1">
    <location>
        <begin position="604"/>
        <end position="624"/>
    </location>
</feature>
<evidence type="ECO:0000313" key="4">
    <source>
        <dbReference type="RefSeq" id="XP_010509247.1"/>
    </source>
</evidence>
<accession>A0ABM0Z1V3</accession>